<gene>
    <name evidence="9" type="ORF">P43SY_004056</name>
</gene>
<keyword evidence="10" id="KW-1185">Reference proteome</keyword>
<evidence type="ECO:0000256" key="4">
    <source>
        <dbReference type="ARBA" id="ARBA00022801"/>
    </source>
</evidence>
<evidence type="ECO:0000256" key="7">
    <source>
        <dbReference type="SAM" id="SignalP"/>
    </source>
</evidence>
<proteinExistence type="predicted"/>
<dbReference type="Pfam" id="PF13091">
    <property type="entry name" value="PLDc_2"/>
    <property type="match status" value="1"/>
</dbReference>
<dbReference type="PROSITE" id="PS50035">
    <property type="entry name" value="PLD"/>
    <property type="match status" value="2"/>
</dbReference>
<evidence type="ECO:0000256" key="3">
    <source>
        <dbReference type="ARBA" id="ARBA00022737"/>
    </source>
</evidence>
<feature type="chain" id="PRO_5041914523" description="phospholipase D" evidence="7">
    <location>
        <begin position="22"/>
        <end position="593"/>
    </location>
</feature>
<comment type="catalytic activity">
    <reaction evidence="1">
        <text>a 1,2-diacyl-sn-glycero-3-phosphocholine + H2O = a 1,2-diacyl-sn-glycero-3-phosphate + choline + H(+)</text>
        <dbReference type="Rhea" id="RHEA:14445"/>
        <dbReference type="ChEBI" id="CHEBI:15354"/>
        <dbReference type="ChEBI" id="CHEBI:15377"/>
        <dbReference type="ChEBI" id="CHEBI:15378"/>
        <dbReference type="ChEBI" id="CHEBI:57643"/>
        <dbReference type="ChEBI" id="CHEBI:58608"/>
        <dbReference type="EC" id="3.1.4.4"/>
    </reaction>
</comment>
<dbReference type="Proteomes" id="UP001209570">
    <property type="component" value="Unassembled WGS sequence"/>
</dbReference>
<sequence>MPLRDALLLLLLAVCAAATAAQRQGVSCGLIGSPWSAVTNLCLCAPCHLCEFSWRRWRCQLTARADMDLSDGSAVTPRQPTLEPAGWFLTDAEMTAARGNVPRRDVELFTTQNEVEAFVATNEFFDAVFNDLEKTRAKDRVLITGWSFDDVPLRPAAVAAASGSAGNESLLSAVFSRLVGRGAELHVLGYANVLETDQNVAMQQKVNALPAPKHGKTRFLLDDRLPDITAAHHQKSIVVKRPDGVVAFVGGVDLTNNRWDTVQHDQSQLRKRTGIAKSDDTLGWIDAHVRISGRAAKDVAINFLSRWNMPRAPLQDASDGLAGVKNPSYSALPAIDQGEPLMLVSSGSHAVQLIRTYSCKYGHYKDFAPSGEVSYYHALLKAIKSAKNYVYIEDQYLLYVKDLQDALLAALPTLQRVIIVVQRPVELTAKLAGYKKYQFDMITPLQQRFPNKVQVYSTKASRKLYIHSKLVIVDDVYASIGSANWNARSMTSDTELGVGLVDEQRVVSPDKLQVGKLVRNLRVRKFMEHTGKKFDEIDKLPFLAAANLLDAAAASRDTIIERYQVVEEASFVLYSKDIQGLVDQLHQCDVVKK</sequence>
<accession>A0AAD5LYR5</accession>
<dbReference type="CDD" id="cd09105">
    <property type="entry name" value="PLDc_vPLD1_2_like_2"/>
    <property type="match status" value="1"/>
</dbReference>
<keyword evidence="7" id="KW-0732">Signal</keyword>
<evidence type="ECO:0000313" key="10">
    <source>
        <dbReference type="Proteomes" id="UP001209570"/>
    </source>
</evidence>
<evidence type="ECO:0000313" key="9">
    <source>
        <dbReference type="EMBL" id="KAJ0397995.1"/>
    </source>
</evidence>
<comment type="caution">
    <text evidence="9">The sequence shown here is derived from an EMBL/GenBank/DDBJ whole genome shotgun (WGS) entry which is preliminary data.</text>
</comment>
<dbReference type="InterPro" id="IPR025202">
    <property type="entry name" value="PLD-like_dom"/>
</dbReference>
<evidence type="ECO:0000256" key="2">
    <source>
        <dbReference type="ARBA" id="ARBA00012027"/>
    </source>
</evidence>
<evidence type="ECO:0000259" key="8">
    <source>
        <dbReference type="PROSITE" id="PS50035"/>
    </source>
</evidence>
<evidence type="ECO:0000256" key="6">
    <source>
        <dbReference type="ARBA" id="ARBA00023098"/>
    </source>
</evidence>
<dbReference type="SUPFAM" id="SSF56024">
    <property type="entry name" value="Phospholipase D/nuclease"/>
    <property type="match status" value="2"/>
</dbReference>
<dbReference type="AlphaFoldDB" id="A0AAD5LYR5"/>
<reference evidence="9" key="1">
    <citation type="submission" date="2021-12" db="EMBL/GenBank/DDBJ databases">
        <title>Prjna785345.</title>
        <authorList>
            <person name="Rujirawat T."/>
            <person name="Krajaejun T."/>
        </authorList>
    </citation>
    <scope>NUCLEOTIDE SEQUENCE</scope>
    <source>
        <strain evidence="9">Pi057C3</strain>
    </source>
</reference>
<dbReference type="Gene3D" id="3.30.870.10">
    <property type="entry name" value="Endonuclease Chain A"/>
    <property type="match status" value="2"/>
</dbReference>
<evidence type="ECO:0000256" key="1">
    <source>
        <dbReference type="ARBA" id="ARBA00000798"/>
    </source>
</evidence>
<feature type="domain" description="PLD phosphodiesterase" evidence="8">
    <location>
        <begin position="462"/>
        <end position="489"/>
    </location>
</feature>
<dbReference type="PANTHER" id="PTHR18896">
    <property type="entry name" value="PHOSPHOLIPASE D"/>
    <property type="match status" value="1"/>
</dbReference>
<dbReference type="EC" id="3.1.4.4" evidence="2"/>
<keyword evidence="3" id="KW-0677">Repeat</keyword>
<feature type="domain" description="PLD phosphodiesterase" evidence="8">
    <location>
        <begin position="228"/>
        <end position="258"/>
    </location>
</feature>
<feature type="signal peptide" evidence="7">
    <location>
        <begin position="1"/>
        <end position="21"/>
    </location>
</feature>
<protein>
    <recommendedName>
        <fullName evidence="2">phospholipase D</fullName>
        <ecNumber evidence="2">3.1.4.4</ecNumber>
    </recommendedName>
</protein>
<dbReference type="SMART" id="SM00155">
    <property type="entry name" value="PLDc"/>
    <property type="match status" value="2"/>
</dbReference>
<dbReference type="InterPro" id="IPR001736">
    <property type="entry name" value="PLipase_D/transphosphatidylase"/>
</dbReference>
<keyword evidence="6" id="KW-0443">Lipid metabolism</keyword>
<dbReference type="PANTHER" id="PTHR18896:SF76">
    <property type="entry name" value="PHOSPHOLIPASE"/>
    <property type="match status" value="1"/>
</dbReference>
<keyword evidence="4" id="KW-0378">Hydrolase</keyword>
<dbReference type="GO" id="GO:0005886">
    <property type="term" value="C:plasma membrane"/>
    <property type="evidence" value="ECO:0007669"/>
    <property type="project" value="TreeGrafter"/>
</dbReference>
<dbReference type="InterPro" id="IPR015679">
    <property type="entry name" value="PLipase_D_fam"/>
</dbReference>
<evidence type="ECO:0000256" key="5">
    <source>
        <dbReference type="ARBA" id="ARBA00022963"/>
    </source>
</evidence>
<dbReference type="GO" id="GO:0004630">
    <property type="term" value="F:phospholipase D activity"/>
    <property type="evidence" value="ECO:0007669"/>
    <property type="project" value="UniProtKB-EC"/>
</dbReference>
<keyword evidence="5" id="KW-0442">Lipid degradation</keyword>
<dbReference type="GO" id="GO:0009395">
    <property type="term" value="P:phospholipid catabolic process"/>
    <property type="evidence" value="ECO:0007669"/>
    <property type="project" value="TreeGrafter"/>
</dbReference>
<name>A0AAD5LYR5_PYTIN</name>
<dbReference type="EMBL" id="JAKCXM010000231">
    <property type="protein sequence ID" value="KAJ0397995.1"/>
    <property type="molecule type" value="Genomic_DNA"/>
</dbReference>
<organism evidence="9 10">
    <name type="scientific">Pythium insidiosum</name>
    <name type="common">Pythiosis disease agent</name>
    <dbReference type="NCBI Taxonomy" id="114742"/>
    <lineage>
        <taxon>Eukaryota</taxon>
        <taxon>Sar</taxon>
        <taxon>Stramenopiles</taxon>
        <taxon>Oomycota</taxon>
        <taxon>Peronosporomycetes</taxon>
        <taxon>Pythiales</taxon>
        <taxon>Pythiaceae</taxon>
        <taxon>Pythium</taxon>
    </lineage>
</organism>